<dbReference type="AlphaFoldDB" id="A0A515DDJ5"/>
<proteinExistence type="predicted"/>
<keyword evidence="5" id="KW-1185">Reference proteome</keyword>
<keyword evidence="2" id="KW-0288">FMN</keyword>
<gene>
    <name evidence="4" type="ORF">EUB48_15290</name>
</gene>
<dbReference type="GO" id="GO:0018580">
    <property type="term" value="F:nitronate monooxygenase activity"/>
    <property type="evidence" value="ECO:0007669"/>
    <property type="project" value="InterPro"/>
</dbReference>
<dbReference type="CDD" id="cd04730">
    <property type="entry name" value="NPD_like"/>
    <property type="match status" value="1"/>
</dbReference>
<keyword evidence="3" id="KW-0560">Oxidoreductase</keyword>
<dbReference type="Pfam" id="PF03060">
    <property type="entry name" value="NMO"/>
    <property type="match status" value="1"/>
</dbReference>
<dbReference type="SUPFAM" id="SSF51412">
    <property type="entry name" value="Inosine monophosphate dehydrogenase (IMPDH)"/>
    <property type="match status" value="1"/>
</dbReference>
<sequence length="371" mass="39466">MTTSKRKAGFRTPLCDRLGIDIPVFSFSHSLEVTAAVSRAGGYGVFGATHDEPQQLLEHARALKEMCEGRPFGLDLLLPTLAVEKNDRAAAEEAVPQQHKDFVQALREKHKVPAATQGHLFSKHVRSQELFDAQAEAVIASGANMFAMAVGTPAELVARAKAAGQVTLSLIGSPRHVQRSLAAGVDLLVAQGYDAGAHTGTIGTMSLVPQVVAMAGDVPVIAAGGIATGSQFAAALALGAQGAWTGTIWLGSKEHALDPILTDQILRAGSEDTVISRSWSGKTLRMVRSGWSEEWSAPGAPTPLKMPYQQVLVGELNAAVHEHRIESLMWTAAGQSVAYVREVRSVEEIMDGLIEETEQTLGRLAALRRSS</sequence>
<evidence type="ECO:0000313" key="4">
    <source>
        <dbReference type="EMBL" id="QDL38502.1"/>
    </source>
</evidence>
<dbReference type="PANTHER" id="PTHR32332">
    <property type="entry name" value="2-NITROPROPANE DIOXYGENASE"/>
    <property type="match status" value="1"/>
</dbReference>
<keyword evidence="1" id="KW-0285">Flavoprotein</keyword>
<organism evidence="4 5">
    <name type="scientific">Rhodoferax sediminis</name>
    <dbReference type="NCBI Taxonomy" id="2509614"/>
    <lineage>
        <taxon>Bacteria</taxon>
        <taxon>Pseudomonadati</taxon>
        <taxon>Pseudomonadota</taxon>
        <taxon>Betaproteobacteria</taxon>
        <taxon>Burkholderiales</taxon>
        <taxon>Comamonadaceae</taxon>
        <taxon>Rhodoferax</taxon>
    </lineage>
</organism>
<dbReference type="KEGG" id="rhf:EUB48_15290"/>
<protein>
    <submittedName>
        <fullName evidence="4">Nitronate monooxygenase</fullName>
    </submittedName>
</protein>
<accession>A0A515DDJ5</accession>
<dbReference type="EMBL" id="CP035503">
    <property type="protein sequence ID" value="QDL38502.1"/>
    <property type="molecule type" value="Genomic_DNA"/>
</dbReference>
<reference evidence="4 5" key="1">
    <citation type="submission" date="2019-01" db="EMBL/GenBank/DDBJ databases">
        <title>Genomic insights into a novel species Rhodoferax sp.</title>
        <authorList>
            <person name="Jin L."/>
        </authorList>
    </citation>
    <scope>NUCLEOTIDE SEQUENCE [LARGE SCALE GENOMIC DNA]</scope>
    <source>
        <strain evidence="4 5">CHu59-6-5</strain>
    </source>
</reference>
<dbReference type="Proteomes" id="UP000316798">
    <property type="component" value="Chromosome"/>
</dbReference>
<keyword evidence="4" id="KW-0503">Monooxygenase</keyword>
<dbReference type="OrthoDB" id="9778912at2"/>
<evidence type="ECO:0000256" key="3">
    <source>
        <dbReference type="ARBA" id="ARBA00023002"/>
    </source>
</evidence>
<dbReference type="Gene3D" id="3.20.20.70">
    <property type="entry name" value="Aldolase class I"/>
    <property type="match status" value="1"/>
</dbReference>
<dbReference type="InterPro" id="IPR004136">
    <property type="entry name" value="NMO"/>
</dbReference>
<dbReference type="RefSeq" id="WP_142819948.1">
    <property type="nucleotide sequence ID" value="NZ_CP035503.1"/>
</dbReference>
<name>A0A515DDJ5_9BURK</name>
<evidence type="ECO:0000256" key="2">
    <source>
        <dbReference type="ARBA" id="ARBA00022643"/>
    </source>
</evidence>
<evidence type="ECO:0000313" key="5">
    <source>
        <dbReference type="Proteomes" id="UP000316798"/>
    </source>
</evidence>
<dbReference type="PANTHER" id="PTHR32332:SF38">
    <property type="entry name" value="MONOOXYGENASE RV1533-RELATED"/>
    <property type="match status" value="1"/>
</dbReference>
<dbReference type="InterPro" id="IPR013785">
    <property type="entry name" value="Aldolase_TIM"/>
</dbReference>
<evidence type="ECO:0000256" key="1">
    <source>
        <dbReference type="ARBA" id="ARBA00022630"/>
    </source>
</evidence>